<organism evidence="1 2">
    <name type="scientific">Alistipes onderdonkii</name>
    <dbReference type="NCBI Taxonomy" id="328813"/>
    <lineage>
        <taxon>Bacteria</taxon>
        <taxon>Pseudomonadati</taxon>
        <taxon>Bacteroidota</taxon>
        <taxon>Bacteroidia</taxon>
        <taxon>Bacteroidales</taxon>
        <taxon>Rikenellaceae</taxon>
        <taxon>Alistipes</taxon>
    </lineage>
</organism>
<sequence length="265" mass="30651">MNDIIAQVIAIIGYGNDYLQVGNLLYDFDSNCIFQYCKSVDFIYQKKKGLFSKKVEMLVADSPTGWFKYLNEKGCLKLRLHFKSQRPDDYMTAGFVGGGGIWLIETVFEDHSDFWNAEWSSINQNAPDNKIWQVKYKCISKDRPTIDKQYDLLEIKTRLKNSLTRIESFALEENLEYWGKIFESARRLLDEKNPYKDSYLQDILPKNNYSIDALQLLFAAFSSFVFGGMGSWNDGVAKNHKKHKELSKILYEDIVDAIVSAVNSF</sequence>
<proteinExistence type="predicted"/>
<evidence type="ECO:0000313" key="1">
    <source>
        <dbReference type="EMBL" id="OUN03214.1"/>
    </source>
</evidence>
<evidence type="ECO:0000313" key="2">
    <source>
        <dbReference type="Proteomes" id="UP000195772"/>
    </source>
</evidence>
<accession>A0A1Y3QU65</accession>
<gene>
    <name evidence="1" type="ORF">B5G41_09265</name>
</gene>
<name>A0A1Y3QU65_9BACT</name>
<dbReference type="OrthoDB" id="5377797at2"/>
<dbReference type="EMBL" id="NFHB01000005">
    <property type="protein sequence ID" value="OUN03214.1"/>
    <property type="molecule type" value="Genomic_DNA"/>
</dbReference>
<protein>
    <submittedName>
        <fullName evidence="1">Uncharacterized protein</fullName>
    </submittedName>
</protein>
<dbReference type="RefSeq" id="WP_087402513.1">
    <property type="nucleotide sequence ID" value="NZ_NFHB01000005.1"/>
</dbReference>
<reference evidence="2" key="1">
    <citation type="submission" date="2017-04" db="EMBL/GenBank/DDBJ databases">
        <title>Function of individual gut microbiota members based on whole genome sequencing of pure cultures obtained from chicken caecum.</title>
        <authorList>
            <person name="Medvecky M."/>
            <person name="Cejkova D."/>
            <person name="Polansky O."/>
            <person name="Karasova D."/>
            <person name="Kubasova T."/>
            <person name="Cizek A."/>
            <person name="Rychlik I."/>
        </authorList>
    </citation>
    <scope>NUCLEOTIDE SEQUENCE [LARGE SCALE GENOMIC DNA]</scope>
    <source>
        <strain evidence="2">An90</strain>
    </source>
</reference>
<dbReference type="Proteomes" id="UP000195772">
    <property type="component" value="Unassembled WGS sequence"/>
</dbReference>
<dbReference type="AlphaFoldDB" id="A0A1Y3QU65"/>
<comment type="caution">
    <text evidence="1">The sequence shown here is derived from an EMBL/GenBank/DDBJ whole genome shotgun (WGS) entry which is preliminary data.</text>
</comment>